<organism evidence="4 5">
    <name type="scientific">Symplocastrum torsivum CPER-KK1</name>
    <dbReference type="NCBI Taxonomy" id="450513"/>
    <lineage>
        <taxon>Bacteria</taxon>
        <taxon>Bacillati</taxon>
        <taxon>Cyanobacteriota</taxon>
        <taxon>Cyanophyceae</taxon>
        <taxon>Oscillatoriophycideae</taxon>
        <taxon>Oscillatoriales</taxon>
        <taxon>Microcoleaceae</taxon>
        <taxon>Symplocastrum</taxon>
    </lineage>
</organism>
<reference evidence="4" key="2">
    <citation type="journal article" date="2022" name="Microbiol. Resour. Announc.">
        <title>Metagenome Sequencing to Explore Phylogenomics of Terrestrial Cyanobacteria.</title>
        <authorList>
            <person name="Ward R.D."/>
            <person name="Stajich J.E."/>
            <person name="Johansen J.R."/>
            <person name="Huntemann M."/>
            <person name="Clum A."/>
            <person name="Foster B."/>
            <person name="Foster B."/>
            <person name="Roux S."/>
            <person name="Palaniappan K."/>
            <person name="Varghese N."/>
            <person name="Mukherjee S."/>
            <person name="Reddy T.B.K."/>
            <person name="Daum C."/>
            <person name="Copeland A."/>
            <person name="Chen I.A."/>
            <person name="Ivanova N.N."/>
            <person name="Kyrpides N.C."/>
            <person name="Shapiro N."/>
            <person name="Eloe-Fadrosh E.A."/>
            <person name="Pietrasiak N."/>
        </authorList>
    </citation>
    <scope>NUCLEOTIDE SEQUENCE</scope>
    <source>
        <strain evidence="4">CPER-KK1</strain>
    </source>
</reference>
<evidence type="ECO:0000313" key="4">
    <source>
        <dbReference type="EMBL" id="MBW4546855.1"/>
    </source>
</evidence>
<proteinExistence type="inferred from homology"/>
<sequence length="251" mass="28863">MNNVRTVSDTKRDFYNHHTRPINSIYRRVVEELMVEMHLLSVNTDFKYDPIYALGVVTSFERFMQGYRPERDKESIFDAICQAVEGNPQQYKQDAEQLKTIAERLSGRDLVSWFSLPTAHDAGDLYSTVAAISDNPKFKYSRLFAIGIYTLLEQADTEFVNDEKQRTEALKQISETLHLQDDKLQKDLELYRSNLEKMAQARIVMEDVIKAERKKREQRAQDMNKTATPPGGESTQPSDTPKDEAPSSEAS</sequence>
<evidence type="ECO:0000256" key="2">
    <source>
        <dbReference type="HAMAP-Rule" id="MF_01843"/>
    </source>
</evidence>
<gene>
    <name evidence="2" type="primary">thf1</name>
    <name evidence="4" type="ORF">KME25_20785</name>
</gene>
<feature type="compositionally biased region" description="Polar residues" evidence="3">
    <location>
        <begin position="223"/>
        <end position="239"/>
    </location>
</feature>
<protein>
    <recommendedName>
        <fullName evidence="2">Protein Thf1</fullName>
    </recommendedName>
</protein>
<accession>A0A951UB92</accession>
<evidence type="ECO:0000313" key="5">
    <source>
        <dbReference type="Proteomes" id="UP000753908"/>
    </source>
</evidence>
<evidence type="ECO:0000256" key="3">
    <source>
        <dbReference type="SAM" id="MobiDB-lite"/>
    </source>
</evidence>
<feature type="region of interest" description="Disordered" evidence="3">
    <location>
        <begin position="213"/>
        <end position="251"/>
    </location>
</feature>
<comment type="similarity">
    <text evidence="2">Belongs to the THF1 family.</text>
</comment>
<dbReference type="PANTHER" id="PTHR34793:SF1">
    <property type="entry name" value="PROTEIN THYLAKOID FORMATION 1, CHLOROPLASTIC"/>
    <property type="match status" value="1"/>
</dbReference>
<comment type="function">
    <text evidence="2">May be involved in photosynthetic membrane biogenesis.</text>
</comment>
<dbReference type="NCBIfam" id="TIGR03060">
    <property type="entry name" value="PS_II_psb29"/>
    <property type="match status" value="1"/>
</dbReference>
<dbReference type="Proteomes" id="UP000753908">
    <property type="component" value="Unassembled WGS sequence"/>
</dbReference>
<comment type="caution">
    <text evidence="4">The sequence shown here is derived from an EMBL/GenBank/DDBJ whole genome shotgun (WGS) entry which is preliminary data.</text>
</comment>
<dbReference type="GO" id="GO:0010207">
    <property type="term" value="P:photosystem II assembly"/>
    <property type="evidence" value="ECO:0007669"/>
    <property type="project" value="InterPro"/>
</dbReference>
<dbReference type="GO" id="GO:0030096">
    <property type="term" value="C:plasma membrane-derived thylakoid photosystem II"/>
    <property type="evidence" value="ECO:0007669"/>
    <property type="project" value="TreeGrafter"/>
</dbReference>
<feature type="compositionally biased region" description="Basic and acidic residues" evidence="3">
    <location>
        <begin position="213"/>
        <end position="222"/>
    </location>
</feature>
<reference evidence="4" key="1">
    <citation type="submission" date="2021-05" db="EMBL/GenBank/DDBJ databases">
        <authorList>
            <person name="Pietrasiak N."/>
            <person name="Ward R."/>
            <person name="Stajich J.E."/>
            <person name="Kurbessoian T."/>
        </authorList>
    </citation>
    <scope>NUCLEOTIDE SEQUENCE</scope>
    <source>
        <strain evidence="4">CPER-KK1</strain>
    </source>
</reference>
<dbReference type="EMBL" id="JAHHIF010000031">
    <property type="protein sequence ID" value="MBW4546855.1"/>
    <property type="molecule type" value="Genomic_DNA"/>
</dbReference>
<dbReference type="AlphaFoldDB" id="A0A951UB92"/>
<dbReference type="HAMAP" id="MF_01843">
    <property type="entry name" value="Thf1"/>
    <property type="match status" value="1"/>
</dbReference>
<evidence type="ECO:0000256" key="1">
    <source>
        <dbReference type="ARBA" id="ARBA00023054"/>
    </source>
</evidence>
<dbReference type="Pfam" id="PF11264">
    <property type="entry name" value="ThylakoidFormat"/>
    <property type="match status" value="1"/>
</dbReference>
<keyword evidence="1 2" id="KW-0175">Coiled coil</keyword>
<dbReference type="PANTHER" id="PTHR34793">
    <property type="entry name" value="PROTEIN THYLAKOID FORMATION 1, CHLOROPLASTIC"/>
    <property type="match status" value="1"/>
</dbReference>
<dbReference type="InterPro" id="IPR017499">
    <property type="entry name" value="Thf1"/>
</dbReference>
<name>A0A951UB92_9CYAN</name>